<evidence type="ECO:0000259" key="6">
    <source>
        <dbReference type="PROSITE" id="PS50865"/>
    </source>
</evidence>
<keyword evidence="2 4" id="KW-0863">Zinc-finger</keyword>
<accession>A0A4V2MVM9</accession>
<reference evidence="7 8" key="1">
    <citation type="submission" date="2018-11" db="EMBL/GenBank/DDBJ databases">
        <title>Genome assembly of Steccherinum ochraceum LE-BIN_3174, the white-rot fungus of the Steccherinaceae family (The Residual Polyporoid clade, Polyporales, Basidiomycota).</title>
        <authorList>
            <person name="Fedorova T.V."/>
            <person name="Glazunova O.A."/>
            <person name="Landesman E.O."/>
            <person name="Moiseenko K.V."/>
            <person name="Psurtseva N.V."/>
            <person name="Savinova O.S."/>
            <person name="Shakhova N.V."/>
            <person name="Tyazhelova T.V."/>
            <person name="Vasina D.V."/>
        </authorList>
    </citation>
    <scope>NUCLEOTIDE SEQUENCE [LARGE SCALE GENOMIC DNA]</scope>
    <source>
        <strain evidence="7 8">LE-BIN_3174</strain>
    </source>
</reference>
<gene>
    <name evidence="7" type="ORF">EIP91_006558</name>
</gene>
<dbReference type="PROSITE" id="PS01360">
    <property type="entry name" value="ZF_MYND_1"/>
    <property type="match status" value="1"/>
</dbReference>
<evidence type="ECO:0000256" key="2">
    <source>
        <dbReference type="ARBA" id="ARBA00022771"/>
    </source>
</evidence>
<sequence length="257" mass="29316">MAPSDVEDSDDYYTSSDEYEDVEIPLAPKRRHPASNPKEVHRRMALQCQYCWKSGEPGVTLLKCGGCRRAVYCSKLCQKNAWKQHKPKCLDAQETRAGLDTSLLLQRKLLHKFVEKHRPTILNASYRALDIEAHPERALQDVLYVRVRRRPGHPRTETAFYVIDAEVTPIDSFVRAKDQIRECLREGPGGMPVTEDQKKGIFHGYMVVFTTDHDEISEFIPVAFSTAGERDVYSIGGIKGMSWKDQLVTMLNEGIVY</sequence>
<proteinExistence type="predicted"/>
<evidence type="ECO:0000313" key="8">
    <source>
        <dbReference type="Proteomes" id="UP000292702"/>
    </source>
</evidence>
<dbReference type="AlphaFoldDB" id="A0A4V2MVM9"/>
<keyword evidence="8" id="KW-1185">Reference proteome</keyword>
<dbReference type="OrthoDB" id="341421at2759"/>
<feature type="region of interest" description="Disordered" evidence="5">
    <location>
        <begin position="1"/>
        <end position="20"/>
    </location>
</feature>
<name>A0A4V2MVM9_9APHY</name>
<protein>
    <recommendedName>
        <fullName evidence="6">MYND-type domain-containing protein</fullName>
    </recommendedName>
</protein>
<dbReference type="Proteomes" id="UP000292702">
    <property type="component" value="Unassembled WGS sequence"/>
</dbReference>
<evidence type="ECO:0000313" key="7">
    <source>
        <dbReference type="EMBL" id="TCD62697.1"/>
    </source>
</evidence>
<dbReference type="EMBL" id="RWJN01000352">
    <property type="protein sequence ID" value="TCD62697.1"/>
    <property type="molecule type" value="Genomic_DNA"/>
</dbReference>
<dbReference type="GO" id="GO:0008270">
    <property type="term" value="F:zinc ion binding"/>
    <property type="evidence" value="ECO:0007669"/>
    <property type="project" value="UniProtKB-KW"/>
</dbReference>
<feature type="domain" description="MYND-type" evidence="6">
    <location>
        <begin position="48"/>
        <end position="89"/>
    </location>
</feature>
<evidence type="ECO:0000256" key="1">
    <source>
        <dbReference type="ARBA" id="ARBA00022723"/>
    </source>
</evidence>
<dbReference type="PROSITE" id="PS50865">
    <property type="entry name" value="ZF_MYND_2"/>
    <property type="match status" value="1"/>
</dbReference>
<dbReference type="InterPro" id="IPR002893">
    <property type="entry name" value="Znf_MYND"/>
</dbReference>
<dbReference type="SUPFAM" id="SSF144232">
    <property type="entry name" value="HIT/MYND zinc finger-like"/>
    <property type="match status" value="1"/>
</dbReference>
<dbReference type="Gene3D" id="6.10.140.2220">
    <property type="match status" value="1"/>
</dbReference>
<evidence type="ECO:0000256" key="5">
    <source>
        <dbReference type="SAM" id="MobiDB-lite"/>
    </source>
</evidence>
<comment type="caution">
    <text evidence="7">The sequence shown here is derived from an EMBL/GenBank/DDBJ whole genome shotgun (WGS) entry which is preliminary data.</text>
</comment>
<organism evidence="7 8">
    <name type="scientific">Steccherinum ochraceum</name>
    <dbReference type="NCBI Taxonomy" id="92696"/>
    <lineage>
        <taxon>Eukaryota</taxon>
        <taxon>Fungi</taxon>
        <taxon>Dikarya</taxon>
        <taxon>Basidiomycota</taxon>
        <taxon>Agaricomycotina</taxon>
        <taxon>Agaricomycetes</taxon>
        <taxon>Polyporales</taxon>
        <taxon>Steccherinaceae</taxon>
        <taxon>Steccherinum</taxon>
    </lineage>
</organism>
<keyword evidence="3" id="KW-0862">Zinc</keyword>
<evidence type="ECO:0000256" key="3">
    <source>
        <dbReference type="ARBA" id="ARBA00022833"/>
    </source>
</evidence>
<evidence type="ECO:0000256" key="4">
    <source>
        <dbReference type="PROSITE-ProRule" id="PRU00134"/>
    </source>
</evidence>
<dbReference type="Pfam" id="PF01753">
    <property type="entry name" value="zf-MYND"/>
    <property type="match status" value="1"/>
</dbReference>
<keyword evidence="1" id="KW-0479">Metal-binding</keyword>
<dbReference type="STRING" id="92696.A0A4V2MVM9"/>